<dbReference type="Pfam" id="PF22905">
    <property type="entry name" value="Hydro_N_hd"/>
    <property type="match status" value="1"/>
</dbReference>
<dbReference type="EMBL" id="LQPE01000004">
    <property type="protein sequence ID" value="ORW12107.1"/>
    <property type="molecule type" value="Genomic_DNA"/>
</dbReference>
<organism evidence="2 3">
    <name type="scientific">Mycobacterium kyorinense</name>
    <dbReference type="NCBI Taxonomy" id="487514"/>
    <lineage>
        <taxon>Bacteria</taxon>
        <taxon>Bacillati</taxon>
        <taxon>Actinomycetota</taxon>
        <taxon>Actinomycetes</taxon>
        <taxon>Mycobacteriales</taxon>
        <taxon>Mycobacteriaceae</taxon>
        <taxon>Mycobacterium</taxon>
    </lineage>
</organism>
<accession>A0A1X1YLW7</accession>
<dbReference type="AlphaFoldDB" id="A0A1X1YLW7"/>
<protein>
    <recommendedName>
        <fullName evidence="1">Predicted hydrolase N-terminal domain-containing protein</fullName>
    </recommendedName>
</protein>
<name>A0A1X1YLW7_9MYCO</name>
<comment type="caution">
    <text evidence="2">The sequence shown here is derived from an EMBL/GenBank/DDBJ whole genome shotgun (WGS) entry which is preliminary data.</text>
</comment>
<feature type="domain" description="Predicted hydrolase N-terminal" evidence="1">
    <location>
        <begin position="2"/>
        <end position="100"/>
    </location>
</feature>
<evidence type="ECO:0000259" key="1">
    <source>
        <dbReference type="Pfam" id="PF22905"/>
    </source>
</evidence>
<proteinExistence type="predicted"/>
<dbReference type="InterPro" id="IPR054469">
    <property type="entry name" value="Pred_hydrolase_N"/>
</dbReference>
<sequence>MQQATAALAGHKEALPRIAASLEQVAASLATAQRQSDAALTGANGSLDEIDNQIAAAKANNQDTGGLHDKAVGVVKSALEQVNSARRDYVTDLQAAQTAMSGAGYVPEALDNFDAQPGDPAATAATQYDKSGQRKRDQAMVDKAKAEGRTSYMANNAGMPGNMTDEEAAAAQRLKDYAAITDPNSRFGPGFDPQQAAQARRLAGERLGDYNTSKVMGPLPTDTVLGGDARTRAQTRLKLQHDLENGQVPWHPQPMSADEATRAIDQMEAADRARVLATFQKGLEDGGVSSPAAAAIAEGMAHGTIPKEYLDAASTASSVLDGGKEGVKGLAESLPTGRHWPPGVAFSAEDVEALKKIGGRIGLAGTALEIGVGLYEWQHGEPAGEILAKTGGGMAGAWALGQLGFAGGGFIGGPPGAFVGALVLGTAGAFGGEWLGEHGFKFATE</sequence>
<gene>
    <name evidence="2" type="ORF">AWC14_18090</name>
</gene>
<dbReference type="Proteomes" id="UP000193487">
    <property type="component" value="Unassembled WGS sequence"/>
</dbReference>
<keyword evidence="3" id="KW-1185">Reference proteome</keyword>
<evidence type="ECO:0000313" key="3">
    <source>
        <dbReference type="Proteomes" id="UP000193487"/>
    </source>
</evidence>
<evidence type="ECO:0000313" key="2">
    <source>
        <dbReference type="EMBL" id="ORW12107.1"/>
    </source>
</evidence>
<reference evidence="2 3" key="1">
    <citation type="submission" date="2016-01" db="EMBL/GenBank/DDBJ databases">
        <title>The new phylogeny of the genus Mycobacterium.</title>
        <authorList>
            <person name="Tarcisio F."/>
            <person name="Conor M."/>
            <person name="Antonella G."/>
            <person name="Elisabetta G."/>
            <person name="Giulia F.S."/>
            <person name="Sara T."/>
            <person name="Anna F."/>
            <person name="Clotilde B."/>
            <person name="Roberto B."/>
            <person name="Veronica D.S."/>
            <person name="Fabio R."/>
            <person name="Monica P."/>
            <person name="Olivier J."/>
            <person name="Enrico T."/>
            <person name="Nicola S."/>
        </authorList>
    </citation>
    <scope>NUCLEOTIDE SEQUENCE [LARGE SCALE GENOMIC DNA]</scope>
    <source>
        <strain evidence="2 3">DSM 45166</strain>
    </source>
</reference>
<dbReference type="OrthoDB" id="4509678at2"/>